<sequence length="262" mass="29445">MAPLAKIMVLAIRLMFTRTTDEQMAFVTREILEANKHLKNYPWSPQTATTASPTGKKKVPRVPLLKGADNWDAWKILAEKQLKSLRLGHTIKAGADVDDDDQQIAFSHILSWVDTSLQRPITYCQTAQSAWNILCKTYDKKDFAHSSEIILEWMDTKRSDFDTLDDFFKGFHNRLAAVIDIGITVPDEMCCAKFLQCVKDDLPIWTQSIKNSAHNGYKPTLNKLMAVALAEASDESQYLPVQLATLRLTAVTSANKGNGKNK</sequence>
<dbReference type="GeneID" id="54300967"/>
<dbReference type="AlphaFoldDB" id="A0A6A6B5P0"/>
<protein>
    <recommendedName>
        <fullName evidence="4">Retrotransposon gag domain-containing protein</fullName>
    </recommendedName>
</protein>
<gene>
    <name evidence="2" type="ORF">K452DRAFT_311859</name>
</gene>
<keyword evidence="1" id="KW-0732">Signal</keyword>
<evidence type="ECO:0000256" key="1">
    <source>
        <dbReference type="SAM" id="SignalP"/>
    </source>
</evidence>
<name>A0A6A6B5P0_9PEZI</name>
<dbReference type="OrthoDB" id="8036051at2759"/>
<accession>A0A6A6B5P0</accession>
<evidence type="ECO:0008006" key="4">
    <source>
        <dbReference type="Google" id="ProtNLM"/>
    </source>
</evidence>
<proteinExistence type="predicted"/>
<feature type="signal peptide" evidence="1">
    <location>
        <begin position="1"/>
        <end position="19"/>
    </location>
</feature>
<dbReference type="RefSeq" id="XP_033393794.1">
    <property type="nucleotide sequence ID" value="XM_033543470.1"/>
</dbReference>
<keyword evidence="3" id="KW-1185">Reference proteome</keyword>
<dbReference type="Pfam" id="PF14223">
    <property type="entry name" value="Retrotran_gag_2"/>
    <property type="match status" value="1"/>
</dbReference>
<evidence type="ECO:0000313" key="2">
    <source>
        <dbReference type="EMBL" id="KAF2138081.1"/>
    </source>
</evidence>
<feature type="chain" id="PRO_5025337292" description="Retrotransposon gag domain-containing protein" evidence="1">
    <location>
        <begin position="20"/>
        <end position="262"/>
    </location>
</feature>
<reference evidence="2" key="1">
    <citation type="journal article" date="2020" name="Stud. Mycol.">
        <title>101 Dothideomycetes genomes: a test case for predicting lifestyles and emergence of pathogens.</title>
        <authorList>
            <person name="Haridas S."/>
            <person name="Albert R."/>
            <person name="Binder M."/>
            <person name="Bloem J."/>
            <person name="Labutti K."/>
            <person name="Salamov A."/>
            <person name="Andreopoulos B."/>
            <person name="Baker S."/>
            <person name="Barry K."/>
            <person name="Bills G."/>
            <person name="Bluhm B."/>
            <person name="Cannon C."/>
            <person name="Castanera R."/>
            <person name="Culley D."/>
            <person name="Daum C."/>
            <person name="Ezra D."/>
            <person name="Gonzalez J."/>
            <person name="Henrissat B."/>
            <person name="Kuo A."/>
            <person name="Liang C."/>
            <person name="Lipzen A."/>
            <person name="Lutzoni F."/>
            <person name="Magnuson J."/>
            <person name="Mondo S."/>
            <person name="Nolan M."/>
            <person name="Ohm R."/>
            <person name="Pangilinan J."/>
            <person name="Park H.-J."/>
            <person name="Ramirez L."/>
            <person name="Alfaro M."/>
            <person name="Sun H."/>
            <person name="Tritt A."/>
            <person name="Yoshinaga Y."/>
            <person name="Zwiers L.-H."/>
            <person name="Turgeon B."/>
            <person name="Goodwin S."/>
            <person name="Spatafora J."/>
            <person name="Crous P."/>
            <person name="Grigoriev I."/>
        </authorList>
    </citation>
    <scope>NUCLEOTIDE SEQUENCE</scope>
    <source>
        <strain evidence="2">CBS 121167</strain>
    </source>
</reference>
<organism evidence="2 3">
    <name type="scientific">Aplosporella prunicola CBS 121167</name>
    <dbReference type="NCBI Taxonomy" id="1176127"/>
    <lineage>
        <taxon>Eukaryota</taxon>
        <taxon>Fungi</taxon>
        <taxon>Dikarya</taxon>
        <taxon>Ascomycota</taxon>
        <taxon>Pezizomycotina</taxon>
        <taxon>Dothideomycetes</taxon>
        <taxon>Dothideomycetes incertae sedis</taxon>
        <taxon>Botryosphaeriales</taxon>
        <taxon>Aplosporellaceae</taxon>
        <taxon>Aplosporella</taxon>
    </lineage>
</organism>
<dbReference type="EMBL" id="ML995498">
    <property type="protein sequence ID" value="KAF2138081.1"/>
    <property type="molecule type" value="Genomic_DNA"/>
</dbReference>
<dbReference type="Proteomes" id="UP000799438">
    <property type="component" value="Unassembled WGS sequence"/>
</dbReference>
<evidence type="ECO:0000313" key="3">
    <source>
        <dbReference type="Proteomes" id="UP000799438"/>
    </source>
</evidence>